<evidence type="ECO:0000313" key="7">
    <source>
        <dbReference type="Proteomes" id="UP000801492"/>
    </source>
</evidence>
<keyword evidence="3" id="KW-0325">Glycoprotein</keyword>
<dbReference type="InterPro" id="IPR051093">
    <property type="entry name" value="Neuroligin/BSAL"/>
</dbReference>
<evidence type="ECO:0000256" key="2">
    <source>
        <dbReference type="ARBA" id="ARBA00022729"/>
    </source>
</evidence>
<evidence type="ECO:0000259" key="5">
    <source>
        <dbReference type="Pfam" id="PF00135"/>
    </source>
</evidence>
<dbReference type="Gene3D" id="3.40.50.1820">
    <property type="entry name" value="alpha/beta hydrolase"/>
    <property type="match status" value="1"/>
</dbReference>
<dbReference type="InterPro" id="IPR029058">
    <property type="entry name" value="AB_hydrolase_fold"/>
</dbReference>
<dbReference type="AlphaFoldDB" id="A0A8K0CPC1"/>
<proteinExistence type="inferred from homology"/>
<keyword evidence="7" id="KW-1185">Reference proteome</keyword>
<dbReference type="EMBL" id="VTPC01083938">
    <property type="protein sequence ID" value="KAF2887350.1"/>
    <property type="molecule type" value="Genomic_DNA"/>
</dbReference>
<evidence type="ECO:0000256" key="4">
    <source>
        <dbReference type="SAM" id="SignalP"/>
    </source>
</evidence>
<dbReference type="Proteomes" id="UP000801492">
    <property type="component" value="Unassembled WGS sequence"/>
</dbReference>
<dbReference type="Pfam" id="PF00135">
    <property type="entry name" value="COesterase"/>
    <property type="match status" value="1"/>
</dbReference>
<accession>A0A8K0CPC1</accession>
<gene>
    <name evidence="6" type="ORF">ILUMI_18823</name>
</gene>
<comment type="similarity">
    <text evidence="1">Belongs to the type-B carboxylesterase/lipase family.</text>
</comment>
<name>A0A8K0CPC1_IGNLU</name>
<dbReference type="OrthoDB" id="3200163at2759"/>
<comment type="caution">
    <text evidence="6">The sequence shown here is derived from an EMBL/GenBank/DDBJ whole genome shotgun (WGS) entry which is preliminary data.</text>
</comment>
<feature type="signal peptide" evidence="4">
    <location>
        <begin position="1"/>
        <end position="23"/>
    </location>
</feature>
<feature type="chain" id="PRO_5035445691" description="Carboxylesterase type B domain-containing protein" evidence="4">
    <location>
        <begin position="24"/>
        <end position="165"/>
    </location>
</feature>
<protein>
    <recommendedName>
        <fullName evidence="5">Carboxylesterase type B domain-containing protein</fullName>
    </recommendedName>
</protein>
<evidence type="ECO:0000313" key="6">
    <source>
        <dbReference type="EMBL" id="KAF2887350.1"/>
    </source>
</evidence>
<organism evidence="6 7">
    <name type="scientific">Ignelater luminosus</name>
    <name type="common">Cucubano</name>
    <name type="synonym">Pyrophorus luminosus</name>
    <dbReference type="NCBI Taxonomy" id="2038154"/>
    <lineage>
        <taxon>Eukaryota</taxon>
        <taxon>Metazoa</taxon>
        <taxon>Ecdysozoa</taxon>
        <taxon>Arthropoda</taxon>
        <taxon>Hexapoda</taxon>
        <taxon>Insecta</taxon>
        <taxon>Pterygota</taxon>
        <taxon>Neoptera</taxon>
        <taxon>Endopterygota</taxon>
        <taxon>Coleoptera</taxon>
        <taxon>Polyphaga</taxon>
        <taxon>Elateriformia</taxon>
        <taxon>Elateroidea</taxon>
        <taxon>Elateridae</taxon>
        <taxon>Agrypninae</taxon>
        <taxon>Pyrophorini</taxon>
        <taxon>Ignelater</taxon>
    </lineage>
</organism>
<feature type="domain" description="Carboxylesterase type B" evidence="5">
    <location>
        <begin position="41"/>
        <end position="148"/>
    </location>
</feature>
<reference evidence="6" key="1">
    <citation type="submission" date="2019-08" db="EMBL/GenBank/DDBJ databases">
        <title>The genome of the North American firefly Photinus pyralis.</title>
        <authorList>
            <consortium name="Photinus pyralis genome working group"/>
            <person name="Fallon T.R."/>
            <person name="Sander Lower S.E."/>
            <person name="Weng J.-K."/>
        </authorList>
    </citation>
    <scope>NUCLEOTIDE SEQUENCE</scope>
    <source>
        <strain evidence="6">TRF0915ILg1</strain>
        <tissue evidence="6">Whole body</tissue>
    </source>
</reference>
<sequence>MVVSTKTFFVVNSFLYLILNVQSQTYAYDYGYATNPNRYTRKVQIKQGTLQGVVVEPRVNRALPPVEQYLGIPYAAPPTRELRFMPPGSAPSWFGTKIADSFGPVCPQKLPEVSTMAPERAEYFQKLVKHLILNQSEDCLYLNIYSPVQGMLRFIYETFVKFNSP</sequence>
<evidence type="ECO:0000256" key="3">
    <source>
        <dbReference type="ARBA" id="ARBA00023180"/>
    </source>
</evidence>
<dbReference type="SUPFAM" id="SSF53474">
    <property type="entry name" value="alpha/beta-Hydrolases"/>
    <property type="match status" value="1"/>
</dbReference>
<evidence type="ECO:0000256" key="1">
    <source>
        <dbReference type="ARBA" id="ARBA00005964"/>
    </source>
</evidence>
<dbReference type="InterPro" id="IPR002018">
    <property type="entry name" value="CarbesteraseB"/>
</dbReference>
<keyword evidence="2 4" id="KW-0732">Signal</keyword>
<dbReference type="PANTHER" id="PTHR43903">
    <property type="entry name" value="NEUROLIGIN"/>
    <property type="match status" value="1"/>
</dbReference>
<dbReference type="PROSITE" id="PS00941">
    <property type="entry name" value="CARBOXYLESTERASE_B_2"/>
    <property type="match status" value="1"/>
</dbReference>
<dbReference type="InterPro" id="IPR019819">
    <property type="entry name" value="Carboxylesterase_B_CS"/>
</dbReference>